<comment type="caution">
    <text evidence="1">The sequence shown here is derived from an EMBL/GenBank/DDBJ whole genome shotgun (WGS) entry which is preliminary data.</text>
</comment>
<evidence type="ECO:0000313" key="2">
    <source>
        <dbReference type="Proteomes" id="UP000281098"/>
    </source>
</evidence>
<sequence>MANQGDIRAVAISAAAIAIGFNQRLSLADYNGGHVELYQFFADVAVESVAALAAFVKDFGPWDGVWAYDVDDEFGRWIASRYSELGKLPDIAACKAKLPIIVKCADIPF</sequence>
<gene>
    <name evidence="1" type="ORF">DF017_11910</name>
</gene>
<reference evidence="1 2" key="1">
    <citation type="submission" date="2018-08" db="EMBL/GenBank/DDBJ databases">
        <title>Comparative analysis of Burkholderia isolates from Puerto Rico.</title>
        <authorList>
            <person name="Hall C."/>
            <person name="Sahl J."/>
            <person name="Wagner D."/>
        </authorList>
    </citation>
    <scope>NUCLEOTIDE SEQUENCE [LARGE SCALE GENOMIC DNA]</scope>
    <source>
        <strain evidence="1 2">Bp8966</strain>
    </source>
</reference>
<organism evidence="1 2">
    <name type="scientific">Burkholderia stagnalis</name>
    <dbReference type="NCBI Taxonomy" id="1503054"/>
    <lineage>
        <taxon>Bacteria</taxon>
        <taxon>Pseudomonadati</taxon>
        <taxon>Pseudomonadota</taxon>
        <taxon>Betaproteobacteria</taxon>
        <taxon>Burkholderiales</taxon>
        <taxon>Burkholderiaceae</taxon>
        <taxon>Burkholderia</taxon>
        <taxon>Burkholderia cepacia complex</taxon>
    </lineage>
</organism>
<dbReference type="Proteomes" id="UP000281098">
    <property type="component" value="Unassembled WGS sequence"/>
</dbReference>
<dbReference type="EMBL" id="QTPM01000012">
    <property type="protein sequence ID" value="RQY93747.1"/>
    <property type="molecule type" value="Genomic_DNA"/>
</dbReference>
<accession>A0ABX9YQ34</accession>
<protein>
    <submittedName>
        <fullName evidence="1">Uncharacterized protein</fullName>
    </submittedName>
</protein>
<dbReference type="RefSeq" id="WP_124759517.1">
    <property type="nucleotide sequence ID" value="NZ_QTPM01000012.1"/>
</dbReference>
<evidence type="ECO:0000313" key="1">
    <source>
        <dbReference type="EMBL" id="RQY93747.1"/>
    </source>
</evidence>
<keyword evidence="2" id="KW-1185">Reference proteome</keyword>
<proteinExistence type="predicted"/>
<name>A0ABX9YQ34_9BURK</name>